<name>A0ACC0WWF0_9STRA</name>
<keyword evidence="2" id="KW-1185">Reference proteome</keyword>
<organism evidence="1 2">
    <name type="scientific">Peronosclerospora sorghi</name>
    <dbReference type="NCBI Taxonomy" id="230839"/>
    <lineage>
        <taxon>Eukaryota</taxon>
        <taxon>Sar</taxon>
        <taxon>Stramenopiles</taxon>
        <taxon>Oomycota</taxon>
        <taxon>Peronosporomycetes</taxon>
        <taxon>Peronosporales</taxon>
        <taxon>Peronosporaceae</taxon>
        <taxon>Peronosclerospora</taxon>
    </lineage>
</organism>
<reference evidence="1 2" key="1">
    <citation type="journal article" date="2022" name="bioRxiv">
        <title>The genome of the oomycete Peronosclerospora sorghi, a cosmopolitan pathogen of maize and sorghum, is inflated with dispersed pseudogenes.</title>
        <authorList>
            <person name="Fletcher K."/>
            <person name="Martin F."/>
            <person name="Isakeit T."/>
            <person name="Cavanaugh K."/>
            <person name="Magill C."/>
            <person name="Michelmore R."/>
        </authorList>
    </citation>
    <scope>NUCLEOTIDE SEQUENCE [LARGE SCALE GENOMIC DNA]</scope>
    <source>
        <strain evidence="1">P6</strain>
    </source>
</reference>
<sequence length="108" mass="12035">MEAKKRVNISLVPTALRSNRHSIGDAIAKLTTTTTAATSEEQADSSAEGDEERRASQIVLEGIKMLFEDFEQRWGENKQELTKLSDTIDLAKELDPRTKPYVSKDSPV</sequence>
<evidence type="ECO:0000313" key="2">
    <source>
        <dbReference type="Proteomes" id="UP001163321"/>
    </source>
</evidence>
<dbReference type="EMBL" id="CM047580">
    <property type="protein sequence ID" value="KAI9922355.1"/>
    <property type="molecule type" value="Genomic_DNA"/>
</dbReference>
<protein>
    <submittedName>
        <fullName evidence="1">Uncharacterized protein</fullName>
    </submittedName>
</protein>
<proteinExistence type="predicted"/>
<comment type="caution">
    <text evidence="1">The sequence shown here is derived from an EMBL/GenBank/DDBJ whole genome shotgun (WGS) entry which is preliminary data.</text>
</comment>
<accession>A0ACC0WWF0</accession>
<dbReference type="Proteomes" id="UP001163321">
    <property type="component" value="Chromosome 1"/>
</dbReference>
<gene>
    <name evidence="1" type="ORF">PsorP6_000955</name>
</gene>
<evidence type="ECO:0000313" key="1">
    <source>
        <dbReference type="EMBL" id="KAI9922355.1"/>
    </source>
</evidence>